<feature type="domain" description="Methyltransferase" evidence="2">
    <location>
        <begin position="66"/>
        <end position="141"/>
    </location>
</feature>
<dbReference type="RefSeq" id="WP_083050020.1">
    <property type="nucleotide sequence ID" value="NZ_MWQY01000008.1"/>
</dbReference>
<dbReference type="OrthoDB" id="9782855at2"/>
<reference evidence="3 4" key="1">
    <citation type="submission" date="2017-03" db="EMBL/GenBank/DDBJ databases">
        <title>Draft Genome sequence of Marispirochaeta sp. strain JC444.</title>
        <authorList>
            <person name="Shivani Y."/>
            <person name="Subhash Y."/>
            <person name="Sasikala C."/>
            <person name="Ramana C."/>
        </authorList>
    </citation>
    <scope>NUCLEOTIDE SEQUENCE [LARGE SCALE GENOMIC DNA]</scope>
    <source>
        <strain evidence="3 4">JC444</strain>
    </source>
</reference>
<dbReference type="Proteomes" id="UP000192343">
    <property type="component" value="Unassembled WGS sequence"/>
</dbReference>
<name>A0A1Y1RYN9_9SPIO</name>
<gene>
    <name evidence="3" type="ORF">B4O97_08555</name>
</gene>
<dbReference type="SUPFAM" id="SSF53335">
    <property type="entry name" value="S-adenosyl-L-methionine-dependent methyltransferases"/>
    <property type="match status" value="1"/>
</dbReference>
<dbReference type="CDD" id="cd02440">
    <property type="entry name" value="AdoMet_MTases"/>
    <property type="match status" value="1"/>
</dbReference>
<proteinExistence type="predicted"/>
<dbReference type="PANTHER" id="PTHR44068:SF11">
    <property type="entry name" value="GERANYL DIPHOSPHATE 2-C-METHYLTRANSFERASE"/>
    <property type="match status" value="1"/>
</dbReference>
<dbReference type="STRING" id="1963862.B4O97_08555"/>
<accession>A0A1Y1RYN9</accession>
<evidence type="ECO:0000259" key="2">
    <source>
        <dbReference type="Pfam" id="PF13649"/>
    </source>
</evidence>
<dbReference type="InterPro" id="IPR029063">
    <property type="entry name" value="SAM-dependent_MTases_sf"/>
</dbReference>
<dbReference type="EMBL" id="MWQY01000008">
    <property type="protein sequence ID" value="ORC35683.1"/>
    <property type="molecule type" value="Genomic_DNA"/>
</dbReference>
<dbReference type="Gene3D" id="3.40.50.150">
    <property type="entry name" value="Vaccinia Virus protein VP39"/>
    <property type="match status" value="1"/>
</dbReference>
<sequence>MSARRHSIADNFDRNTRRPGFSGKRAGRLSEHRAVWAPGVKNRTQAALYINKRIEEHALALDAGKVLDLGCGTGATLIDLAKARDARYSGLTLSRTRKQAADEHILRQGLQEKIRIFEGDFRDPKVFRLFPDHDLMYAVESTSGLPEEADIAPLVAESLVPGRRMILCDYMLKDGEKSLPPKDRSLLRTLREYGYAPGIRSARDWIGSFEDAGLETIAAEDFTGWLRVSPFLSVTAGAVSLFAGKIRLFRAETLAGKTALSSMLRRGSMQYRFLVFQKSRESA</sequence>
<dbReference type="InterPro" id="IPR050447">
    <property type="entry name" value="Erg6_SMT_methyltransf"/>
</dbReference>
<feature type="region of interest" description="Disordered" evidence="1">
    <location>
        <begin position="1"/>
        <end position="26"/>
    </location>
</feature>
<dbReference type="InterPro" id="IPR041698">
    <property type="entry name" value="Methyltransf_25"/>
</dbReference>
<comment type="caution">
    <text evidence="3">The sequence shown here is derived from an EMBL/GenBank/DDBJ whole genome shotgun (WGS) entry which is preliminary data.</text>
</comment>
<organism evidence="3 4">
    <name type="scientific">Marispirochaeta aestuarii</name>
    <dbReference type="NCBI Taxonomy" id="1963862"/>
    <lineage>
        <taxon>Bacteria</taxon>
        <taxon>Pseudomonadati</taxon>
        <taxon>Spirochaetota</taxon>
        <taxon>Spirochaetia</taxon>
        <taxon>Spirochaetales</taxon>
        <taxon>Spirochaetaceae</taxon>
        <taxon>Marispirochaeta</taxon>
    </lineage>
</organism>
<keyword evidence="4" id="KW-1185">Reference proteome</keyword>
<dbReference type="PANTHER" id="PTHR44068">
    <property type="entry name" value="ZGC:194242"/>
    <property type="match status" value="1"/>
</dbReference>
<feature type="compositionally biased region" description="Basic and acidic residues" evidence="1">
    <location>
        <begin position="7"/>
        <end position="16"/>
    </location>
</feature>
<evidence type="ECO:0000256" key="1">
    <source>
        <dbReference type="SAM" id="MobiDB-lite"/>
    </source>
</evidence>
<dbReference type="Pfam" id="PF13649">
    <property type="entry name" value="Methyltransf_25"/>
    <property type="match status" value="1"/>
</dbReference>
<evidence type="ECO:0000313" key="3">
    <source>
        <dbReference type="EMBL" id="ORC35683.1"/>
    </source>
</evidence>
<protein>
    <recommendedName>
        <fullName evidence="2">Methyltransferase domain-containing protein</fullName>
    </recommendedName>
</protein>
<dbReference type="AlphaFoldDB" id="A0A1Y1RYN9"/>
<evidence type="ECO:0000313" key="4">
    <source>
        <dbReference type="Proteomes" id="UP000192343"/>
    </source>
</evidence>